<dbReference type="EC" id="2.3.1.-" evidence="4"/>
<reference evidence="5" key="1">
    <citation type="submission" date="2016-12" db="EMBL/GenBank/DDBJ databases">
        <authorList>
            <person name="Rodrigo-Torres L."/>
            <person name="Arahal R.D."/>
            <person name="Lucena T."/>
        </authorList>
    </citation>
    <scope>NUCLEOTIDE SEQUENCE [LARGE SCALE GENOMIC DNA]</scope>
</reference>
<evidence type="ECO:0000259" key="3">
    <source>
        <dbReference type="PROSITE" id="PS51186"/>
    </source>
</evidence>
<name>A0A1M7YPM9_9VIBR</name>
<evidence type="ECO:0000256" key="1">
    <source>
        <dbReference type="ARBA" id="ARBA00022679"/>
    </source>
</evidence>
<sequence>MIRQFTPTDTDTILDIWLTASIQAHDFVDAGFWISQTDNMRDIYLPMAETWVYEQYSDILGFCSLYEQTLAALFVAPAHQHSGIGTQLINHAKKQQDALSLSVYKRNTSSTGFYLSQGFIICSEQTDPHTGQPEYLMRFS</sequence>
<dbReference type="Proteomes" id="UP000184600">
    <property type="component" value="Unassembled WGS sequence"/>
</dbReference>
<dbReference type="Pfam" id="PF13508">
    <property type="entry name" value="Acetyltransf_7"/>
    <property type="match status" value="1"/>
</dbReference>
<dbReference type="RefSeq" id="WP_073579478.1">
    <property type="nucleotide sequence ID" value="NZ_AP024898.1"/>
</dbReference>
<dbReference type="PANTHER" id="PTHR43800:SF1">
    <property type="entry name" value="PEPTIDYL-LYSINE N-ACETYLTRANSFERASE YJAB"/>
    <property type="match status" value="1"/>
</dbReference>
<dbReference type="STRING" id="1117707.VQ7734_00282"/>
<dbReference type="InterPro" id="IPR000182">
    <property type="entry name" value="GNAT_dom"/>
</dbReference>
<organism evidence="4 5">
    <name type="scientific">Vibrio quintilis</name>
    <dbReference type="NCBI Taxonomy" id="1117707"/>
    <lineage>
        <taxon>Bacteria</taxon>
        <taxon>Pseudomonadati</taxon>
        <taxon>Pseudomonadota</taxon>
        <taxon>Gammaproteobacteria</taxon>
        <taxon>Vibrionales</taxon>
        <taxon>Vibrionaceae</taxon>
        <taxon>Vibrio</taxon>
    </lineage>
</organism>
<dbReference type="NCBIfam" id="NF007853">
    <property type="entry name" value="PRK10562.1"/>
    <property type="match status" value="1"/>
</dbReference>
<keyword evidence="2 4" id="KW-0012">Acyltransferase</keyword>
<dbReference type="SUPFAM" id="SSF55729">
    <property type="entry name" value="Acyl-CoA N-acyltransferases (Nat)"/>
    <property type="match status" value="1"/>
</dbReference>
<feature type="domain" description="N-acetyltransferase" evidence="3">
    <location>
        <begin position="1"/>
        <end position="140"/>
    </location>
</feature>
<gene>
    <name evidence="4" type="primary">yjaB</name>
    <name evidence="4" type="ORF">VQ7734_00282</name>
</gene>
<dbReference type="PANTHER" id="PTHR43800">
    <property type="entry name" value="PEPTIDYL-LYSINE N-ACETYLTRANSFERASE YJAB"/>
    <property type="match status" value="1"/>
</dbReference>
<dbReference type="InterPro" id="IPR016181">
    <property type="entry name" value="Acyl_CoA_acyltransferase"/>
</dbReference>
<proteinExistence type="predicted"/>
<protein>
    <submittedName>
        <fullName evidence="4">Putative N-acetyltransferase YjaB</fullName>
        <ecNumber evidence="4">2.3.1.-</ecNumber>
    </submittedName>
</protein>
<dbReference type="GO" id="GO:0016747">
    <property type="term" value="F:acyltransferase activity, transferring groups other than amino-acyl groups"/>
    <property type="evidence" value="ECO:0007669"/>
    <property type="project" value="InterPro"/>
</dbReference>
<dbReference type="AlphaFoldDB" id="A0A1M7YPM9"/>
<dbReference type="EMBL" id="FRFG01000005">
    <property type="protein sequence ID" value="SHO54568.1"/>
    <property type="molecule type" value="Genomic_DNA"/>
</dbReference>
<evidence type="ECO:0000256" key="2">
    <source>
        <dbReference type="ARBA" id="ARBA00023315"/>
    </source>
</evidence>
<dbReference type="PROSITE" id="PS51186">
    <property type="entry name" value="GNAT"/>
    <property type="match status" value="1"/>
</dbReference>
<dbReference type="CDD" id="cd04301">
    <property type="entry name" value="NAT_SF"/>
    <property type="match status" value="1"/>
</dbReference>
<evidence type="ECO:0000313" key="5">
    <source>
        <dbReference type="Proteomes" id="UP000184600"/>
    </source>
</evidence>
<keyword evidence="1 4" id="KW-0808">Transferase</keyword>
<dbReference type="OrthoDB" id="9789605at2"/>
<keyword evidence="5" id="KW-1185">Reference proteome</keyword>
<dbReference type="Gene3D" id="3.40.630.30">
    <property type="match status" value="1"/>
</dbReference>
<accession>A0A1M7YPM9</accession>
<evidence type="ECO:0000313" key="4">
    <source>
        <dbReference type="EMBL" id="SHO54568.1"/>
    </source>
</evidence>